<feature type="signal peptide" evidence="2">
    <location>
        <begin position="1"/>
        <end position="21"/>
    </location>
</feature>
<feature type="chain" id="PRO_5044878379" evidence="2">
    <location>
        <begin position="22"/>
        <end position="144"/>
    </location>
</feature>
<evidence type="ECO:0000256" key="2">
    <source>
        <dbReference type="SAM" id="SignalP"/>
    </source>
</evidence>
<dbReference type="AlphaFoldDB" id="A0ABD1BG53"/>
<organism evidence="3 4">
    <name type="scientific">Cardamine amara subsp. amara</name>
    <dbReference type="NCBI Taxonomy" id="228776"/>
    <lineage>
        <taxon>Eukaryota</taxon>
        <taxon>Viridiplantae</taxon>
        <taxon>Streptophyta</taxon>
        <taxon>Embryophyta</taxon>
        <taxon>Tracheophyta</taxon>
        <taxon>Spermatophyta</taxon>
        <taxon>Magnoliopsida</taxon>
        <taxon>eudicotyledons</taxon>
        <taxon>Gunneridae</taxon>
        <taxon>Pentapetalae</taxon>
        <taxon>rosids</taxon>
        <taxon>malvids</taxon>
        <taxon>Brassicales</taxon>
        <taxon>Brassicaceae</taxon>
        <taxon>Cardamineae</taxon>
        <taxon>Cardamine</taxon>
    </lineage>
</organism>
<keyword evidence="2" id="KW-0732">Signal</keyword>
<sequence length="144" mass="13988">MNATKFVVLILIGVVCANVSAIRQPKEVSKETKVGISVPKTAITNSVGTELHVIVTSVAYNEELTGANAKIGPGGPASKAYAGASGGSGGTVVANGPNAVASSRSFASAQTSSVAVASPDGSITSGTASGRAGTYARGHIGDGA</sequence>
<gene>
    <name evidence="3" type="ORF">V5N11_028566</name>
</gene>
<evidence type="ECO:0000313" key="3">
    <source>
        <dbReference type="EMBL" id="KAL1216884.1"/>
    </source>
</evidence>
<evidence type="ECO:0000313" key="4">
    <source>
        <dbReference type="Proteomes" id="UP001558713"/>
    </source>
</evidence>
<name>A0ABD1BG53_CARAN</name>
<proteinExistence type="predicted"/>
<reference evidence="3 4" key="1">
    <citation type="submission" date="2024-04" db="EMBL/GenBank/DDBJ databases">
        <title>Genome assembly C_amara_ONT_v2.</title>
        <authorList>
            <person name="Yant L."/>
            <person name="Moore C."/>
            <person name="Slenker M."/>
        </authorList>
    </citation>
    <scope>NUCLEOTIDE SEQUENCE [LARGE SCALE GENOMIC DNA]</scope>
    <source>
        <tissue evidence="3">Leaf</tissue>
    </source>
</reference>
<keyword evidence="4" id="KW-1185">Reference proteome</keyword>
<dbReference type="Proteomes" id="UP001558713">
    <property type="component" value="Unassembled WGS sequence"/>
</dbReference>
<accession>A0ABD1BG53</accession>
<comment type="caution">
    <text evidence="3">The sequence shown here is derived from an EMBL/GenBank/DDBJ whole genome shotgun (WGS) entry which is preliminary data.</text>
</comment>
<feature type="region of interest" description="Disordered" evidence="1">
    <location>
        <begin position="117"/>
        <end position="144"/>
    </location>
</feature>
<evidence type="ECO:0000256" key="1">
    <source>
        <dbReference type="SAM" id="MobiDB-lite"/>
    </source>
</evidence>
<protein>
    <submittedName>
        <fullName evidence="3">Uncharacterized protein</fullName>
    </submittedName>
</protein>
<dbReference type="EMBL" id="JBANAX010000258">
    <property type="protein sequence ID" value="KAL1216884.1"/>
    <property type="molecule type" value="Genomic_DNA"/>
</dbReference>